<evidence type="ECO:0000256" key="10">
    <source>
        <dbReference type="SAM" id="MobiDB-lite"/>
    </source>
</evidence>
<dbReference type="GO" id="GO:0000009">
    <property type="term" value="F:alpha-1,6-mannosyltransferase activity"/>
    <property type="evidence" value="ECO:0007669"/>
    <property type="project" value="InterPro"/>
</dbReference>
<reference evidence="12" key="2">
    <citation type="submission" date="2020-09" db="EMBL/GenBank/DDBJ databases">
        <authorList>
            <person name="Sun Q."/>
            <person name="Ohkuma M."/>
        </authorList>
    </citation>
    <scope>NUCLEOTIDE SEQUENCE</scope>
    <source>
        <strain evidence="12">JCM 4369</strain>
    </source>
</reference>
<feature type="transmembrane region" description="Helical" evidence="11">
    <location>
        <begin position="311"/>
        <end position="330"/>
    </location>
</feature>
<gene>
    <name evidence="12" type="ORF">GCM10010260_27110</name>
</gene>
<keyword evidence="6 11" id="KW-0812">Transmembrane</keyword>
<evidence type="ECO:0000256" key="9">
    <source>
        <dbReference type="ARBA" id="ARBA00023136"/>
    </source>
</evidence>
<keyword evidence="4" id="KW-0328">Glycosyltransferase</keyword>
<feature type="region of interest" description="Disordered" evidence="10">
    <location>
        <begin position="1"/>
        <end position="35"/>
    </location>
</feature>
<dbReference type="PANTHER" id="PTHR12468:SF2">
    <property type="entry name" value="GPI MANNOSYLTRANSFERASE 2"/>
    <property type="match status" value="1"/>
</dbReference>
<dbReference type="GO" id="GO:0004376">
    <property type="term" value="F:GPI mannosyltransferase activity"/>
    <property type="evidence" value="ECO:0007669"/>
    <property type="project" value="InterPro"/>
</dbReference>
<keyword evidence="7" id="KW-0256">Endoplasmic reticulum</keyword>
<comment type="subcellular location">
    <subcellularLocation>
        <location evidence="1">Endoplasmic reticulum membrane</location>
        <topology evidence="1">Multi-pass membrane protein</topology>
    </subcellularLocation>
</comment>
<evidence type="ECO:0000256" key="11">
    <source>
        <dbReference type="SAM" id="Phobius"/>
    </source>
</evidence>
<feature type="transmembrane region" description="Helical" evidence="11">
    <location>
        <begin position="391"/>
        <end position="411"/>
    </location>
</feature>
<feature type="transmembrane region" description="Helical" evidence="11">
    <location>
        <begin position="207"/>
        <end position="237"/>
    </location>
</feature>
<evidence type="ECO:0000313" key="13">
    <source>
        <dbReference type="Proteomes" id="UP000618795"/>
    </source>
</evidence>
<evidence type="ECO:0000256" key="6">
    <source>
        <dbReference type="ARBA" id="ARBA00022692"/>
    </source>
</evidence>
<evidence type="ECO:0000256" key="4">
    <source>
        <dbReference type="ARBA" id="ARBA00022676"/>
    </source>
</evidence>
<dbReference type="Proteomes" id="UP000618795">
    <property type="component" value="Unassembled WGS sequence"/>
</dbReference>
<dbReference type="GO" id="GO:0006506">
    <property type="term" value="P:GPI anchor biosynthetic process"/>
    <property type="evidence" value="ECO:0007669"/>
    <property type="project" value="UniProtKB-KW"/>
</dbReference>
<comment type="pathway">
    <text evidence="2">Glycolipid biosynthesis; glycosylphosphatidylinositol-anchor biosynthesis.</text>
</comment>
<keyword evidence="3" id="KW-0337">GPI-anchor biosynthesis</keyword>
<organism evidence="12 13">
    <name type="scientific">Streptomyces filipinensis</name>
    <dbReference type="NCBI Taxonomy" id="66887"/>
    <lineage>
        <taxon>Bacteria</taxon>
        <taxon>Bacillati</taxon>
        <taxon>Actinomycetota</taxon>
        <taxon>Actinomycetes</taxon>
        <taxon>Kitasatosporales</taxon>
        <taxon>Streptomycetaceae</taxon>
        <taxon>Streptomyces</taxon>
    </lineage>
</organism>
<keyword evidence="5" id="KW-0808">Transferase</keyword>
<reference evidence="12" key="1">
    <citation type="journal article" date="2014" name="Int. J. Syst. Evol. Microbiol.">
        <title>Complete genome sequence of Corynebacterium casei LMG S-19264T (=DSM 44701T), isolated from a smear-ripened cheese.</title>
        <authorList>
            <consortium name="US DOE Joint Genome Institute (JGI-PGF)"/>
            <person name="Walter F."/>
            <person name="Albersmeier A."/>
            <person name="Kalinowski J."/>
            <person name="Ruckert C."/>
        </authorList>
    </citation>
    <scope>NUCLEOTIDE SEQUENCE</scope>
    <source>
        <strain evidence="12">JCM 4369</strain>
    </source>
</reference>
<dbReference type="PANTHER" id="PTHR12468">
    <property type="entry name" value="GPI MANNOSYLTRANSFERASE 2"/>
    <property type="match status" value="1"/>
</dbReference>
<keyword evidence="9 11" id="KW-0472">Membrane</keyword>
<keyword evidence="13" id="KW-1185">Reference proteome</keyword>
<evidence type="ECO:0000256" key="1">
    <source>
        <dbReference type="ARBA" id="ARBA00004477"/>
    </source>
</evidence>
<dbReference type="InterPro" id="IPR007315">
    <property type="entry name" value="PIG-V/Gpi18"/>
</dbReference>
<sequence>MHVLPGVPKVNRVSTSSVPRPPESAAPSGPLRRPALPRIARRGTPEGALPALALFVSVRLAGILVVLVTNALRGHPLLRALAHSWDSRWYLHIAAHGYGHKIWITPQGAVQSDWAFFPLYPGLIRALTTVLPLTPGQSALLIAWAAAGVAAYGVYAVGHHLYGRGVATALVALWAALPHSVELTIAYTESLFAALAIWSLYCVLRGRWLWAGALAALAGLSRPSGFAIAVAVSLAAGYEALRRRGRVPVSLWAGAVLAPLGWLGYVLWVGSRMGDVLGGYFTVQSAWDSRFDFGVGSARFLKALLLHGGGVVYPASLVIVAAGVLLFALLCLERAPLVLVVFAGVLILLVVGGSGSFSSKPRFLLPAFPLLIPMARALARSWRNRPAHAMVVYGALTVVSLLFGAYVTAVARSPL</sequence>
<feature type="transmembrane region" description="Helical" evidence="11">
    <location>
        <begin position="184"/>
        <end position="201"/>
    </location>
</feature>
<name>A0A918MB03_9ACTN</name>
<evidence type="ECO:0000256" key="2">
    <source>
        <dbReference type="ARBA" id="ARBA00004687"/>
    </source>
</evidence>
<proteinExistence type="predicted"/>
<dbReference type="GO" id="GO:0016020">
    <property type="term" value="C:membrane"/>
    <property type="evidence" value="ECO:0007669"/>
    <property type="project" value="GOC"/>
</dbReference>
<feature type="transmembrane region" description="Helical" evidence="11">
    <location>
        <begin position="51"/>
        <end position="72"/>
    </location>
</feature>
<keyword evidence="8 11" id="KW-1133">Transmembrane helix</keyword>
<dbReference type="AlphaFoldDB" id="A0A918MB03"/>
<evidence type="ECO:0000256" key="3">
    <source>
        <dbReference type="ARBA" id="ARBA00022502"/>
    </source>
</evidence>
<feature type="transmembrane region" description="Helical" evidence="11">
    <location>
        <begin position="337"/>
        <end position="357"/>
    </location>
</feature>
<dbReference type="EMBL" id="BMTD01000005">
    <property type="protein sequence ID" value="GGU91341.1"/>
    <property type="molecule type" value="Genomic_DNA"/>
</dbReference>
<comment type="caution">
    <text evidence="12">The sequence shown here is derived from an EMBL/GenBank/DDBJ whole genome shotgun (WGS) entry which is preliminary data.</text>
</comment>
<feature type="transmembrane region" description="Helical" evidence="11">
    <location>
        <begin position="138"/>
        <end position="155"/>
    </location>
</feature>
<evidence type="ECO:0000313" key="12">
    <source>
        <dbReference type="EMBL" id="GGU91341.1"/>
    </source>
</evidence>
<evidence type="ECO:0000256" key="5">
    <source>
        <dbReference type="ARBA" id="ARBA00022679"/>
    </source>
</evidence>
<feature type="transmembrane region" description="Helical" evidence="11">
    <location>
        <begin position="249"/>
        <end position="268"/>
    </location>
</feature>
<evidence type="ECO:0000256" key="7">
    <source>
        <dbReference type="ARBA" id="ARBA00022824"/>
    </source>
</evidence>
<evidence type="ECO:0000256" key="8">
    <source>
        <dbReference type="ARBA" id="ARBA00022989"/>
    </source>
</evidence>
<accession>A0A918MB03</accession>
<protein>
    <submittedName>
        <fullName evidence="12">Membrane protein</fullName>
    </submittedName>
</protein>